<dbReference type="EMBL" id="LNGD01000025">
    <property type="protein sequence ID" value="KYC52729.1"/>
    <property type="molecule type" value="Genomic_DNA"/>
</dbReference>
<feature type="domain" description="PEGA" evidence="2">
    <location>
        <begin position="284"/>
        <end position="357"/>
    </location>
</feature>
<keyword evidence="1" id="KW-1133">Transmembrane helix</keyword>
<comment type="caution">
    <text evidence="3">The sequence shown here is derived from an EMBL/GenBank/DDBJ whole genome shotgun (WGS) entry which is preliminary data.</text>
</comment>
<accession>A0A150J655</accession>
<proteinExistence type="predicted"/>
<reference evidence="3 4" key="1">
    <citation type="journal article" date="2016" name="ISME J.">
        <title>Chasing the elusive Euryarchaeota class WSA2: genomes reveal a uniquely fastidious methyl-reducing methanogen.</title>
        <authorList>
            <person name="Nobu M.K."/>
            <person name="Narihiro T."/>
            <person name="Kuroda K."/>
            <person name="Mei R."/>
            <person name="Liu W.T."/>
        </authorList>
    </citation>
    <scope>NUCLEOTIDE SEQUENCE [LARGE SCALE GENOMIC DNA]</scope>
    <source>
        <strain evidence="3">U1lsi0528_Bin089</strain>
    </source>
</reference>
<evidence type="ECO:0000313" key="4">
    <source>
        <dbReference type="Proteomes" id="UP000075578"/>
    </source>
</evidence>
<dbReference type="Proteomes" id="UP000075578">
    <property type="component" value="Unassembled WGS sequence"/>
</dbReference>
<sequence>MEKVKFKENIKKLTSSRKRIAVTSLVSIALILAIFASPLFAVLPPQYLYGSITVTSNPNGATIALQTPDGMYVGPMQSTPYTFTNITPGWSTVTLSMGGYQDWTTQVYVRAGENEYVYGSLTPTYNPNATGSITVTSQPTGAIIQLITPAGLYVGPSLKTPYTYTNVPVGISSVTISMNGYHDWSSNIKVTPGQNAVVNAILTPIETKGAIYITSSPSGANIGLDGQWWGTFRTTPDTITDLTPGHHVVQIAMDGYQTWSTTIDVDAGETTYVQATLIPEDLHGSLSIYSDPLGATVSIQTANGMYVGETIRTPYLLDRIETGYCTLTFYKDGYESLTKRVFVKADGVTYVDATLKPILFK</sequence>
<evidence type="ECO:0000259" key="2">
    <source>
        <dbReference type="Pfam" id="PF08308"/>
    </source>
</evidence>
<dbReference type="InterPro" id="IPR013229">
    <property type="entry name" value="PEGA"/>
</dbReference>
<feature type="domain" description="PEGA" evidence="2">
    <location>
        <begin position="131"/>
        <end position="204"/>
    </location>
</feature>
<feature type="transmembrane region" description="Helical" evidence="1">
    <location>
        <begin position="20"/>
        <end position="43"/>
    </location>
</feature>
<keyword evidence="1" id="KW-0812">Transmembrane</keyword>
<evidence type="ECO:0000313" key="3">
    <source>
        <dbReference type="EMBL" id="KYC52729.1"/>
    </source>
</evidence>
<name>A0A150J655_9EURY</name>
<dbReference type="Pfam" id="PF08308">
    <property type="entry name" value="PEGA"/>
    <property type="match status" value="4"/>
</dbReference>
<organism evidence="3 4">
    <name type="scientific">Candidatus Methanofastidiosum methylothiophilum</name>
    <dbReference type="NCBI Taxonomy" id="1705564"/>
    <lineage>
        <taxon>Archaea</taxon>
        <taxon>Methanobacteriati</taxon>
        <taxon>Methanobacteriota</taxon>
        <taxon>Stenosarchaea group</taxon>
        <taxon>Candidatus Methanofastidiosia</taxon>
        <taxon>Candidatus Methanofastidiosales</taxon>
        <taxon>Candidatus Methanofastidiosaceae</taxon>
        <taxon>Candidatus Methanofastidiosum</taxon>
    </lineage>
</organism>
<feature type="domain" description="PEGA" evidence="2">
    <location>
        <begin position="50"/>
        <end position="123"/>
    </location>
</feature>
<feature type="domain" description="PEGA" evidence="2">
    <location>
        <begin position="209"/>
        <end position="279"/>
    </location>
</feature>
<protein>
    <submittedName>
        <fullName evidence="3">PEGA domain protein</fullName>
    </submittedName>
</protein>
<gene>
    <name evidence="3" type="ORF">AMQ74_00635</name>
</gene>
<evidence type="ECO:0000256" key="1">
    <source>
        <dbReference type="SAM" id="Phobius"/>
    </source>
</evidence>
<keyword evidence="1" id="KW-0472">Membrane</keyword>
<dbReference type="AlphaFoldDB" id="A0A150J655"/>
<dbReference type="PANTHER" id="PTHR36194:SF1">
    <property type="entry name" value="S-LAYER-LIKE PROTEIN"/>
    <property type="match status" value="1"/>
</dbReference>
<dbReference type="PANTHER" id="PTHR36194">
    <property type="entry name" value="S-LAYER-LIKE PROTEIN"/>
    <property type="match status" value="1"/>
</dbReference>